<keyword evidence="2 4" id="KW-0808">Transferase</keyword>
<keyword evidence="5" id="KW-1185">Reference proteome</keyword>
<reference evidence="5" key="1">
    <citation type="submission" date="2016-05" db="EMBL/GenBank/DDBJ databases">
        <title>Paenibacillus oryzae. sp. nov., isolated from the rice root.</title>
        <authorList>
            <person name="Zhang J."/>
            <person name="Zhang X."/>
        </authorList>
    </citation>
    <scope>NUCLEOTIDE SEQUENCE [LARGE SCALE GENOMIC DNA]</scope>
    <source>
        <strain evidence="5">KCTC13222</strain>
    </source>
</reference>
<protein>
    <submittedName>
        <fullName evidence="4">Methyltransferase</fullName>
    </submittedName>
</protein>
<dbReference type="PANTHER" id="PTHR10509:SF14">
    <property type="entry name" value="CAFFEOYL-COA O-METHYLTRANSFERASE 3-RELATED"/>
    <property type="match status" value="1"/>
</dbReference>
<dbReference type="OrthoDB" id="9799672at2"/>
<dbReference type="InterPro" id="IPR029063">
    <property type="entry name" value="SAM-dependent_MTases_sf"/>
</dbReference>
<keyword evidence="3" id="KW-0949">S-adenosyl-L-methionine</keyword>
<evidence type="ECO:0000313" key="5">
    <source>
        <dbReference type="Proteomes" id="UP000093309"/>
    </source>
</evidence>
<evidence type="ECO:0000313" key="4">
    <source>
        <dbReference type="EMBL" id="OCT11795.1"/>
    </source>
</evidence>
<dbReference type="InterPro" id="IPR050362">
    <property type="entry name" value="Cation-dep_OMT"/>
</dbReference>
<dbReference type="InterPro" id="IPR002935">
    <property type="entry name" value="SAM_O-MeTrfase"/>
</dbReference>
<dbReference type="RefSeq" id="WP_065855488.1">
    <property type="nucleotide sequence ID" value="NZ_LYPC01000027.1"/>
</dbReference>
<evidence type="ECO:0000256" key="3">
    <source>
        <dbReference type="ARBA" id="ARBA00022691"/>
    </source>
</evidence>
<accession>A0A1C0ZUL5</accession>
<dbReference type="EMBL" id="LYPC01000027">
    <property type="protein sequence ID" value="OCT11795.1"/>
    <property type="molecule type" value="Genomic_DNA"/>
</dbReference>
<gene>
    <name evidence="4" type="ORF">A8709_28410</name>
</gene>
<evidence type="ECO:0000256" key="2">
    <source>
        <dbReference type="ARBA" id="ARBA00022679"/>
    </source>
</evidence>
<keyword evidence="1 4" id="KW-0489">Methyltransferase</keyword>
<dbReference type="SUPFAM" id="SSF53335">
    <property type="entry name" value="S-adenosyl-L-methionine-dependent methyltransferases"/>
    <property type="match status" value="1"/>
</dbReference>
<dbReference type="AlphaFoldDB" id="A0A1C0ZUL5"/>
<sequence length="223" mass="24548">MSQTKTWEQVDQYITERLIPRDTVLEDVLAANQKADLPAYDVSPAQGKFLNLLVQLQGAKRILEIGTLGGYSTIWLARALPSDGHIVTLELDPHHAQVAQANLALAQVEDKVEIRVGDALEQLAKLRDEGADPFDFIFIDADKPNNPNYLKWALQFSRPGTVIIGDNVIRDGEVIHAKSTDPRVQGVRKFYDLIGNEPRITATAIQTVGSKGYDGFVMGIVTG</sequence>
<dbReference type="PANTHER" id="PTHR10509">
    <property type="entry name" value="O-METHYLTRANSFERASE-RELATED"/>
    <property type="match status" value="1"/>
</dbReference>
<proteinExistence type="predicted"/>
<dbReference type="GO" id="GO:0032259">
    <property type="term" value="P:methylation"/>
    <property type="evidence" value="ECO:0007669"/>
    <property type="project" value="UniProtKB-KW"/>
</dbReference>
<dbReference type="GO" id="GO:0008171">
    <property type="term" value="F:O-methyltransferase activity"/>
    <property type="evidence" value="ECO:0007669"/>
    <property type="project" value="InterPro"/>
</dbReference>
<dbReference type="Gene3D" id="3.40.50.150">
    <property type="entry name" value="Vaccinia Virus protein VP39"/>
    <property type="match status" value="1"/>
</dbReference>
<dbReference type="Pfam" id="PF01596">
    <property type="entry name" value="Methyltransf_3"/>
    <property type="match status" value="1"/>
</dbReference>
<comment type="caution">
    <text evidence="4">The sequence shown here is derived from an EMBL/GenBank/DDBJ whole genome shotgun (WGS) entry which is preliminary data.</text>
</comment>
<dbReference type="Proteomes" id="UP000093309">
    <property type="component" value="Unassembled WGS sequence"/>
</dbReference>
<dbReference type="STRING" id="512399.A8709_28410"/>
<evidence type="ECO:0000256" key="1">
    <source>
        <dbReference type="ARBA" id="ARBA00022603"/>
    </source>
</evidence>
<dbReference type="PROSITE" id="PS51682">
    <property type="entry name" value="SAM_OMT_I"/>
    <property type="match status" value="1"/>
</dbReference>
<dbReference type="GO" id="GO:0008757">
    <property type="term" value="F:S-adenosylmethionine-dependent methyltransferase activity"/>
    <property type="evidence" value="ECO:0007669"/>
    <property type="project" value="TreeGrafter"/>
</dbReference>
<name>A0A1C0ZUL5_9BACL</name>
<dbReference type="CDD" id="cd02440">
    <property type="entry name" value="AdoMet_MTases"/>
    <property type="match status" value="1"/>
</dbReference>
<organism evidence="4 5">
    <name type="scientific">Paenibacillus pectinilyticus</name>
    <dbReference type="NCBI Taxonomy" id="512399"/>
    <lineage>
        <taxon>Bacteria</taxon>
        <taxon>Bacillati</taxon>
        <taxon>Bacillota</taxon>
        <taxon>Bacilli</taxon>
        <taxon>Bacillales</taxon>
        <taxon>Paenibacillaceae</taxon>
        <taxon>Paenibacillus</taxon>
    </lineage>
</organism>